<dbReference type="EMBL" id="BARU01041213">
    <property type="protein sequence ID" value="GAH86059.1"/>
    <property type="molecule type" value="Genomic_DNA"/>
</dbReference>
<proteinExistence type="predicted"/>
<evidence type="ECO:0000313" key="1">
    <source>
        <dbReference type="EMBL" id="GAH86059.1"/>
    </source>
</evidence>
<protein>
    <submittedName>
        <fullName evidence="1">Uncharacterized protein</fullName>
    </submittedName>
</protein>
<organism evidence="1">
    <name type="scientific">marine sediment metagenome</name>
    <dbReference type="NCBI Taxonomy" id="412755"/>
    <lineage>
        <taxon>unclassified sequences</taxon>
        <taxon>metagenomes</taxon>
        <taxon>ecological metagenomes</taxon>
    </lineage>
</organism>
<sequence length="73" mass="8336">MFQACGKSNWDSAREFLPGAVSERMNGSVGGIKIAPIGMRRRARPGHGPHIRREDRPRVILRKLRRRSMLGKR</sequence>
<name>X1K748_9ZZZZ</name>
<accession>X1K748</accession>
<comment type="caution">
    <text evidence="1">The sequence shown here is derived from an EMBL/GenBank/DDBJ whole genome shotgun (WGS) entry which is preliminary data.</text>
</comment>
<reference evidence="1" key="1">
    <citation type="journal article" date="2014" name="Front. Microbiol.">
        <title>High frequency of phylogenetically diverse reductive dehalogenase-homologous genes in deep subseafloor sedimentary metagenomes.</title>
        <authorList>
            <person name="Kawai M."/>
            <person name="Futagami T."/>
            <person name="Toyoda A."/>
            <person name="Takaki Y."/>
            <person name="Nishi S."/>
            <person name="Hori S."/>
            <person name="Arai W."/>
            <person name="Tsubouchi T."/>
            <person name="Morono Y."/>
            <person name="Uchiyama I."/>
            <person name="Ito T."/>
            <person name="Fujiyama A."/>
            <person name="Inagaki F."/>
            <person name="Takami H."/>
        </authorList>
    </citation>
    <scope>NUCLEOTIDE SEQUENCE</scope>
    <source>
        <strain evidence="1">Expedition CK06-06</strain>
    </source>
</reference>
<gene>
    <name evidence="1" type="ORF">S03H2_63583</name>
</gene>
<dbReference type="AlphaFoldDB" id="X1K748"/>